<dbReference type="InterPro" id="IPR011006">
    <property type="entry name" value="CheY-like_superfamily"/>
</dbReference>
<keyword evidence="17" id="KW-1185">Reference proteome</keyword>
<evidence type="ECO:0000256" key="2">
    <source>
        <dbReference type="ARBA" id="ARBA00012438"/>
    </source>
</evidence>
<dbReference type="PANTHER" id="PTHR43547">
    <property type="entry name" value="TWO-COMPONENT HISTIDINE KINASE"/>
    <property type="match status" value="1"/>
</dbReference>
<keyword evidence="8" id="KW-0902">Two-component regulatory system</keyword>
<dbReference type="SUPFAM" id="SSF63829">
    <property type="entry name" value="Calcium-dependent phosphotriesterase"/>
    <property type="match status" value="2"/>
</dbReference>
<dbReference type="CDD" id="cd17574">
    <property type="entry name" value="REC_OmpR"/>
    <property type="match status" value="1"/>
</dbReference>
<dbReference type="InterPro" id="IPR011123">
    <property type="entry name" value="Y_Y_Y"/>
</dbReference>
<dbReference type="Pfam" id="PF07494">
    <property type="entry name" value="Reg_prop"/>
    <property type="match status" value="2"/>
</dbReference>
<feature type="domain" description="Response regulatory" evidence="15">
    <location>
        <begin position="1088"/>
        <end position="1203"/>
    </location>
</feature>
<keyword evidence="7" id="KW-0067">ATP-binding</keyword>
<dbReference type="Gene3D" id="2.130.10.10">
    <property type="entry name" value="YVTN repeat-like/Quinoprotein amine dehydrogenase"/>
    <property type="match status" value="2"/>
</dbReference>
<dbReference type="Gene3D" id="2.60.40.10">
    <property type="entry name" value="Immunoglobulins"/>
    <property type="match status" value="1"/>
</dbReference>
<evidence type="ECO:0000259" key="15">
    <source>
        <dbReference type="PROSITE" id="PS50110"/>
    </source>
</evidence>
<dbReference type="PROSITE" id="PS50110">
    <property type="entry name" value="RESPONSE_REGULATORY"/>
    <property type="match status" value="1"/>
</dbReference>
<dbReference type="Gene3D" id="1.10.10.60">
    <property type="entry name" value="Homeodomain-like"/>
    <property type="match status" value="1"/>
</dbReference>
<dbReference type="CDD" id="cd00146">
    <property type="entry name" value="PKD"/>
    <property type="match status" value="1"/>
</dbReference>
<evidence type="ECO:0000256" key="12">
    <source>
        <dbReference type="PROSITE-ProRule" id="PRU00169"/>
    </source>
</evidence>
<dbReference type="SUPFAM" id="SSF46689">
    <property type="entry name" value="Homeodomain-like"/>
    <property type="match status" value="1"/>
</dbReference>
<dbReference type="InterPro" id="IPR003594">
    <property type="entry name" value="HATPase_dom"/>
</dbReference>
<dbReference type="SMART" id="SM00387">
    <property type="entry name" value="HATPase_c"/>
    <property type="match status" value="1"/>
</dbReference>
<evidence type="ECO:0000256" key="5">
    <source>
        <dbReference type="ARBA" id="ARBA00022741"/>
    </source>
</evidence>
<dbReference type="InterPro" id="IPR001789">
    <property type="entry name" value="Sig_transdc_resp-reg_receiver"/>
</dbReference>
<dbReference type="InterPro" id="IPR009057">
    <property type="entry name" value="Homeodomain-like_sf"/>
</dbReference>
<gene>
    <name evidence="16" type="ORF">GK108_24765</name>
</gene>
<dbReference type="Gene3D" id="3.30.565.10">
    <property type="entry name" value="Histidine kinase-like ATPase, C-terminal domain"/>
    <property type="match status" value="1"/>
</dbReference>
<dbReference type="SMART" id="SM00342">
    <property type="entry name" value="HTH_ARAC"/>
    <property type="match status" value="1"/>
</dbReference>
<dbReference type="Pfam" id="PF00072">
    <property type="entry name" value="Response_reg"/>
    <property type="match status" value="1"/>
</dbReference>
<reference evidence="16 17" key="1">
    <citation type="submission" date="2020-02" db="EMBL/GenBank/DDBJ databases">
        <title>Draft genome sequence of two Spirosoma agri KCTC 52727 and Spirosoma terrae KCTC 52035.</title>
        <authorList>
            <person name="Rojas J."/>
            <person name="Ambika Manirajan B."/>
            <person name="Suarez C."/>
            <person name="Ratering S."/>
            <person name="Schnell S."/>
        </authorList>
    </citation>
    <scope>NUCLEOTIDE SEQUENCE [LARGE SCALE GENOMIC DNA]</scope>
    <source>
        <strain evidence="16 17">KCTC 52035</strain>
    </source>
</reference>
<evidence type="ECO:0000256" key="7">
    <source>
        <dbReference type="ARBA" id="ARBA00022840"/>
    </source>
</evidence>
<feature type="domain" description="HTH araC/xylS-type" evidence="13">
    <location>
        <begin position="1236"/>
        <end position="1334"/>
    </location>
</feature>
<keyword evidence="4" id="KW-0808">Transferase</keyword>
<dbReference type="GO" id="GO:0043565">
    <property type="term" value="F:sequence-specific DNA binding"/>
    <property type="evidence" value="ECO:0007669"/>
    <property type="project" value="InterPro"/>
</dbReference>
<dbReference type="InterPro" id="IPR005467">
    <property type="entry name" value="His_kinase_dom"/>
</dbReference>
<evidence type="ECO:0000256" key="10">
    <source>
        <dbReference type="ARBA" id="ARBA00023125"/>
    </source>
</evidence>
<dbReference type="Pfam" id="PF00512">
    <property type="entry name" value="HisKA"/>
    <property type="match status" value="1"/>
</dbReference>
<dbReference type="InterPro" id="IPR004358">
    <property type="entry name" value="Sig_transdc_His_kin-like_C"/>
</dbReference>
<proteinExistence type="predicted"/>
<keyword evidence="10" id="KW-0238">DNA-binding</keyword>
<evidence type="ECO:0000256" key="8">
    <source>
        <dbReference type="ARBA" id="ARBA00023012"/>
    </source>
</evidence>
<dbReference type="InterPro" id="IPR018060">
    <property type="entry name" value="HTH_AraC"/>
</dbReference>
<dbReference type="Pfam" id="PF02518">
    <property type="entry name" value="HATPase_c"/>
    <property type="match status" value="1"/>
</dbReference>
<organism evidence="16 17">
    <name type="scientific">Spirosoma terrae</name>
    <dbReference type="NCBI Taxonomy" id="1968276"/>
    <lineage>
        <taxon>Bacteria</taxon>
        <taxon>Pseudomonadati</taxon>
        <taxon>Bacteroidota</taxon>
        <taxon>Cytophagia</taxon>
        <taxon>Cytophagales</taxon>
        <taxon>Cytophagaceae</taxon>
        <taxon>Spirosoma</taxon>
    </lineage>
</organism>
<evidence type="ECO:0000256" key="4">
    <source>
        <dbReference type="ARBA" id="ARBA00022679"/>
    </source>
</evidence>
<dbReference type="PRINTS" id="PR00344">
    <property type="entry name" value="BCTRLSENSOR"/>
</dbReference>
<evidence type="ECO:0000256" key="3">
    <source>
        <dbReference type="ARBA" id="ARBA00022553"/>
    </source>
</evidence>
<evidence type="ECO:0000259" key="14">
    <source>
        <dbReference type="PROSITE" id="PS50109"/>
    </source>
</evidence>
<name>A0A6L9LMK7_9BACT</name>
<dbReference type="SMART" id="SM00448">
    <property type="entry name" value="REC"/>
    <property type="match status" value="1"/>
</dbReference>
<evidence type="ECO:0000256" key="9">
    <source>
        <dbReference type="ARBA" id="ARBA00023015"/>
    </source>
</evidence>
<feature type="domain" description="Histidine kinase" evidence="14">
    <location>
        <begin position="833"/>
        <end position="1057"/>
    </location>
</feature>
<dbReference type="InterPro" id="IPR015943">
    <property type="entry name" value="WD40/YVTN_repeat-like_dom_sf"/>
</dbReference>
<dbReference type="PROSITE" id="PS50109">
    <property type="entry name" value="HIS_KIN"/>
    <property type="match status" value="1"/>
</dbReference>
<comment type="caution">
    <text evidence="16">The sequence shown here is derived from an EMBL/GenBank/DDBJ whole genome shotgun (WGS) entry which is preliminary data.</text>
</comment>
<evidence type="ECO:0000256" key="1">
    <source>
        <dbReference type="ARBA" id="ARBA00000085"/>
    </source>
</evidence>
<keyword evidence="11" id="KW-0804">Transcription</keyword>
<keyword evidence="5" id="KW-0547">Nucleotide-binding</keyword>
<evidence type="ECO:0000313" key="17">
    <source>
        <dbReference type="Proteomes" id="UP000474175"/>
    </source>
</evidence>
<evidence type="ECO:0000313" key="16">
    <source>
        <dbReference type="EMBL" id="NDU98119.1"/>
    </source>
</evidence>
<dbReference type="Pfam" id="PF07495">
    <property type="entry name" value="Y_Y_Y"/>
    <property type="match status" value="1"/>
</dbReference>
<dbReference type="InterPro" id="IPR036097">
    <property type="entry name" value="HisK_dim/P_sf"/>
</dbReference>
<evidence type="ECO:0000256" key="6">
    <source>
        <dbReference type="ARBA" id="ARBA00022777"/>
    </source>
</evidence>
<dbReference type="GO" id="GO:0003700">
    <property type="term" value="F:DNA-binding transcription factor activity"/>
    <property type="evidence" value="ECO:0007669"/>
    <property type="project" value="InterPro"/>
</dbReference>
<dbReference type="GO" id="GO:0000155">
    <property type="term" value="F:phosphorelay sensor kinase activity"/>
    <property type="evidence" value="ECO:0007669"/>
    <property type="project" value="InterPro"/>
</dbReference>
<feature type="modified residue" description="4-aspartylphosphate" evidence="12">
    <location>
        <position position="1136"/>
    </location>
</feature>
<dbReference type="FunFam" id="3.30.565.10:FF:000037">
    <property type="entry name" value="Hybrid sensor histidine kinase/response regulator"/>
    <property type="match status" value="1"/>
</dbReference>
<comment type="catalytic activity">
    <reaction evidence="1">
        <text>ATP + protein L-histidine = ADP + protein N-phospho-L-histidine.</text>
        <dbReference type="EC" id="2.7.13.3"/>
    </reaction>
</comment>
<keyword evidence="9" id="KW-0805">Transcription regulation</keyword>
<dbReference type="FunFam" id="2.60.40.10:FF:000791">
    <property type="entry name" value="Two-component system sensor histidine kinase/response regulator"/>
    <property type="match status" value="1"/>
</dbReference>
<protein>
    <recommendedName>
        <fullName evidence="2">histidine kinase</fullName>
        <ecNumber evidence="2">2.7.13.3</ecNumber>
    </recommendedName>
</protein>
<dbReference type="EC" id="2.7.13.3" evidence="2"/>
<dbReference type="SUPFAM" id="SSF52172">
    <property type="entry name" value="CheY-like"/>
    <property type="match status" value="1"/>
</dbReference>
<dbReference type="InterPro" id="IPR036890">
    <property type="entry name" value="HATPase_C_sf"/>
</dbReference>
<dbReference type="GO" id="GO:0005524">
    <property type="term" value="F:ATP binding"/>
    <property type="evidence" value="ECO:0007669"/>
    <property type="project" value="UniProtKB-KW"/>
</dbReference>
<dbReference type="InterPro" id="IPR018062">
    <property type="entry name" value="HTH_AraC-typ_CS"/>
</dbReference>
<evidence type="ECO:0000259" key="13">
    <source>
        <dbReference type="PROSITE" id="PS01124"/>
    </source>
</evidence>
<dbReference type="PROSITE" id="PS01124">
    <property type="entry name" value="HTH_ARAC_FAMILY_2"/>
    <property type="match status" value="1"/>
</dbReference>
<dbReference type="InterPro" id="IPR013783">
    <property type="entry name" value="Ig-like_fold"/>
</dbReference>
<dbReference type="SMART" id="SM00388">
    <property type="entry name" value="HisKA"/>
    <property type="match status" value="1"/>
</dbReference>
<dbReference type="EMBL" id="JAAFZH010000015">
    <property type="protein sequence ID" value="NDU98119.1"/>
    <property type="molecule type" value="Genomic_DNA"/>
</dbReference>
<dbReference type="SUPFAM" id="SSF63825">
    <property type="entry name" value="YWTD domain"/>
    <property type="match status" value="1"/>
</dbReference>
<dbReference type="SUPFAM" id="SSF55874">
    <property type="entry name" value="ATPase domain of HSP90 chaperone/DNA topoisomerase II/histidine kinase"/>
    <property type="match status" value="1"/>
</dbReference>
<dbReference type="Gene3D" id="3.40.50.2300">
    <property type="match status" value="1"/>
</dbReference>
<dbReference type="FunFam" id="1.10.287.130:FF:000045">
    <property type="entry name" value="Two-component system sensor histidine kinase/response regulator"/>
    <property type="match status" value="1"/>
</dbReference>
<keyword evidence="3 12" id="KW-0597">Phosphoprotein</keyword>
<sequence length="1342" mass="152046">MGKQTTFAKLAHSLILLYSTTKNSGKRCWLTLALFLFSQLVWAQTPGPDFLTVENGLPQGFIKSMLQDRRGFIWIATRDGLCRYDGIRFKNFHHDPHNPRSLSFSSIYEIRENSQGSLWTRTENNNVDYFDPVTEQTQRVSDSPAFRQVVNRNTLTSIFPDHQGNVWVATSTNGFFQLTAKGTIRHRNWAIKNDTVQHRIDALLVDRHDNLWLATSDGLYRYDPKAQQFTAFRIANGLPRNDVRSLRERANGELMLGFPGQIALFNPNGGNVRQVVPLPNLPPDTPLLTGDAHGNEYVGLYRYTDQTGLTYLPINPQFIRPSLISILIDQSNVLWVGTNGNGIVKYNLNKRPFHHWPYAINFQIDWMSQQFGIPILSIPPDVRQQDPSNLRYQFDRQKRLWIGGLRTPLYRYNTDLKQFEAIRPIGIEPKWLSGGAFRLSTLTTGPEGELWGLVGADVRAVVRFDEAHQSFTAFPLPLPAKHPYEIMAMSVDGGRIYMATQSHGLLRADLADKRLIRWKANPDSPDALPVNSLLSLAQDPAHYNFLWIGTYGNGLCRLDKLTGKIRSFTVRNGLPNNVIYGIRPDANGHLWLSTNRGLCRFDTRTFEVRSYTADDGLPSNEFNRFHDISLPDGRVIFGGYSGYTAFNPKQVFDDTFKPSVAITGLRINNQPVNVTDQDSPLLKGINETKEIVLSYQQNFLSFDFAALQFNHSSKNLFRYKLTGLDHDWIYNGNQATATYTNLPPGTYTFVVNASNTSGIWSPHTHQIRVVIKPAPWATWWAYTGYALLLAGAIYLFVRVRINRIRLQSRMELQEKESAQLKNLDEIKSRFFANITHEFRTPLTLILTPLEQLLGDIKNPQQHHRLALVYRNASQLLRLINELLDLAKLETGSLTFTPTQGDLIEFLERITSTFDIEAQRKKIKLRVHNQFAERYYWFDADKLEKILNNLLANALKFTDEHGVIDVDFFTFSTNNQSSSTTSLLRLIVKDTGVGIPNHKLPLIFNRFYQVNQLNKQTAGSGIGLALVKELVDVMQGTVQVESIPGKGSTFTVEIPCQPAQFSPEKREPLVSTLRSPQSADTADVTELPHLLLVEDNDDIAEFVTDILRSDWQIQRASNGKEGLEAALADGPDMVISDVLMPELDGYELCRQLKSNPVTNHIPILLLTAKSSIESRVEGLSAGADDYLAKPFQIDELRWRVKNRLEQQRRFSQHFRTQLLSEGHVPTVSLMPGDEFMNKVYAVLNARLGDTSFGVEPLAAAVNMSRMHLNRKIKALTGLSPNELIRAVRLNKASEMLLTNIPISDVAYAVGFDTPAYFSKVFKEQHGVTPSEYVEQQRQKANHN</sequence>
<dbReference type="PROSITE" id="PS00041">
    <property type="entry name" value="HTH_ARAC_FAMILY_1"/>
    <property type="match status" value="1"/>
</dbReference>
<dbReference type="SUPFAM" id="SSF47384">
    <property type="entry name" value="Homodimeric domain of signal transducing histidine kinase"/>
    <property type="match status" value="1"/>
</dbReference>
<accession>A0A6L9LMK7</accession>
<dbReference type="InterPro" id="IPR011110">
    <property type="entry name" value="Reg_prop"/>
</dbReference>
<dbReference type="PANTHER" id="PTHR43547:SF2">
    <property type="entry name" value="HYBRID SIGNAL TRANSDUCTION HISTIDINE KINASE C"/>
    <property type="match status" value="1"/>
</dbReference>
<evidence type="ECO:0000256" key="11">
    <source>
        <dbReference type="ARBA" id="ARBA00023163"/>
    </source>
</evidence>
<dbReference type="Pfam" id="PF12833">
    <property type="entry name" value="HTH_18"/>
    <property type="match status" value="1"/>
</dbReference>
<dbReference type="CDD" id="cd00082">
    <property type="entry name" value="HisKA"/>
    <property type="match status" value="1"/>
</dbReference>
<dbReference type="Proteomes" id="UP000474175">
    <property type="component" value="Unassembled WGS sequence"/>
</dbReference>
<dbReference type="InterPro" id="IPR003661">
    <property type="entry name" value="HisK_dim/P_dom"/>
</dbReference>
<dbReference type="Gene3D" id="1.10.287.130">
    <property type="match status" value="1"/>
</dbReference>
<keyword evidence="6" id="KW-0418">Kinase</keyword>